<evidence type="ECO:0000313" key="7">
    <source>
        <dbReference type="EnsemblMetazoa" id="ACUA016617-PA"/>
    </source>
</evidence>
<dbReference type="VEuPathDB" id="VectorBase:ACUA016617"/>
<protein>
    <recommendedName>
        <fullName evidence="6">Sugar phosphate transporter domain-containing protein</fullName>
    </recommendedName>
</protein>
<evidence type="ECO:0000256" key="2">
    <source>
        <dbReference type="ARBA" id="ARBA00022692"/>
    </source>
</evidence>
<dbReference type="Pfam" id="PF03151">
    <property type="entry name" value="TPT"/>
    <property type="match status" value="1"/>
</dbReference>
<evidence type="ECO:0000256" key="4">
    <source>
        <dbReference type="ARBA" id="ARBA00023136"/>
    </source>
</evidence>
<dbReference type="InterPro" id="IPR004853">
    <property type="entry name" value="Sugar_P_trans_dom"/>
</dbReference>
<accession>A0A182MEX1</accession>
<comment type="subcellular location">
    <subcellularLocation>
        <location evidence="1">Membrane</location>
        <topology evidence="1">Multi-pass membrane protein</topology>
    </subcellularLocation>
</comment>
<evidence type="ECO:0000256" key="1">
    <source>
        <dbReference type="ARBA" id="ARBA00004141"/>
    </source>
</evidence>
<organism evidence="7 8">
    <name type="scientific">Anopheles culicifacies</name>
    <dbReference type="NCBI Taxonomy" id="139723"/>
    <lineage>
        <taxon>Eukaryota</taxon>
        <taxon>Metazoa</taxon>
        <taxon>Ecdysozoa</taxon>
        <taxon>Arthropoda</taxon>
        <taxon>Hexapoda</taxon>
        <taxon>Insecta</taxon>
        <taxon>Pterygota</taxon>
        <taxon>Neoptera</taxon>
        <taxon>Endopterygota</taxon>
        <taxon>Diptera</taxon>
        <taxon>Nematocera</taxon>
        <taxon>Culicoidea</taxon>
        <taxon>Culicidae</taxon>
        <taxon>Anophelinae</taxon>
        <taxon>Anopheles</taxon>
        <taxon>culicifacies species complex</taxon>
    </lineage>
</organism>
<dbReference type="InterPro" id="IPR050186">
    <property type="entry name" value="TPT_transporter"/>
</dbReference>
<feature type="transmembrane region" description="Helical" evidence="5">
    <location>
        <begin position="127"/>
        <end position="148"/>
    </location>
</feature>
<keyword evidence="4 5" id="KW-0472">Membrane</keyword>
<dbReference type="Proteomes" id="UP000075883">
    <property type="component" value="Unassembled WGS sequence"/>
</dbReference>
<feature type="transmembrane region" description="Helical" evidence="5">
    <location>
        <begin position="44"/>
        <end position="64"/>
    </location>
</feature>
<keyword evidence="8" id="KW-1185">Reference proteome</keyword>
<dbReference type="EnsemblMetazoa" id="ACUA016617-RA">
    <property type="protein sequence ID" value="ACUA016617-PA"/>
    <property type="gene ID" value="ACUA016617"/>
</dbReference>
<dbReference type="SUPFAM" id="SSF103481">
    <property type="entry name" value="Multidrug resistance efflux transporter EmrE"/>
    <property type="match status" value="1"/>
</dbReference>
<dbReference type="AlphaFoldDB" id="A0A182MEX1"/>
<feature type="transmembrane region" description="Helical" evidence="5">
    <location>
        <begin position="76"/>
        <end position="97"/>
    </location>
</feature>
<dbReference type="STRING" id="139723.A0A182MEX1"/>
<evidence type="ECO:0000256" key="5">
    <source>
        <dbReference type="SAM" id="Phobius"/>
    </source>
</evidence>
<evidence type="ECO:0000256" key="3">
    <source>
        <dbReference type="ARBA" id="ARBA00022989"/>
    </source>
</evidence>
<reference evidence="7" key="2">
    <citation type="submission" date="2020-05" db="UniProtKB">
        <authorList>
            <consortium name="EnsemblMetazoa"/>
        </authorList>
    </citation>
    <scope>IDENTIFICATION</scope>
    <source>
        <strain evidence="7">A-37</strain>
    </source>
</reference>
<proteinExistence type="predicted"/>
<dbReference type="GO" id="GO:0016020">
    <property type="term" value="C:membrane"/>
    <property type="evidence" value="ECO:0007669"/>
    <property type="project" value="UniProtKB-SubCell"/>
</dbReference>
<sequence length="777" mass="85303">MPLFTVILSRIIMRERQTKAVYLSLMPIIVGVGIATLTELSFDVIGLISALIATMGFSLQNIFSKKVLKETGVHHLRLLHILGRLALFMFLPVWIYVDLFNVMKHPSIVTGDYRVIALLFTDGVLNWLQNILAFSVLSLVTPLTYAVASASKRIFVIAISLFVLGNPVTWLNVLGMLVAILGVLCYNRAKYFARRQDTLLPYAFTAKETGDLKGPTTANGRRYPYAPLHANGGGVSLPENVLLANGTANLAPAATPLGGVAPTIPITASSNMATSSSTNGSNEAAKIWRIIWGSWSRSMQTNALPAVIFSATTFASSSRLPMKMTYAWTRGDWRASAVLSFRGVMPYRARLASLSTITIASSQSSFASSSTACSVAASVWSPLQQNCECACIILIVSRRRFASFGGLFSFTNGTATASPLCPTMSYRILPSNPSNASITMTVASSSRSSRPSYPLNRYIEPDTSTTSLRRLGFSCGWPGSGSCSARCLYIARSPVNPSTSLVSSSSPALRCFCHWRSCARACNACNVIRSCCTCRRTGSAYCSYTRCSYGLICISRNFSSNAFRFISRAACLTASGISSFSASDSWCTLCPASSRYGPPLPPSPAVSRPPVPPAHVFPPTCGSLFGSTLPCFGPDTSFPLWLRTSVAQQYRRHLVERFRRVTVVVQHVANHLRQRIGREPLQMAYDRNDFARRVGIVQCARVRHLTQLRERIHQPANRSNRHGWTVLLQQKHFRLGQWIIYRMAGKQIAQRGKEIVPEERKTRSVCKHYHAEVGMGR</sequence>
<dbReference type="InterPro" id="IPR037185">
    <property type="entry name" value="EmrE-like"/>
</dbReference>
<evidence type="ECO:0000313" key="8">
    <source>
        <dbReference type="Proteomes" id="UP000075883"/>
    </source>
</evidence>
<evidence type="ECO:0000259" key="6">
    <source>
        <dbReference type="Pfam" id="PF03151"/>
    </source>
</evidence>
<dbReference type="EMBL" id="AXCM01007249">
    <property type="status" value="NOT_ANNOTATED_CDS"/>
    <property type="molecule type" value="Genomic_DNA"/>
</dbReference>
<reference evidence="8" key="1">
    <citation type="submission" date="2013-09" db="EMBL/GenBank/DDBJ databases">
        <title>The Genome Sequence of Anopheles culicifacies species A.</title>
        <authorList>
            <consortium name="The Broad Institute Genomics Platform"/>
            <person name="Neafsey D.E."/>
            <person name="Besansky N."/>
            <person name="Howell P."/>
            <person name="Walton C."/>
            <person name="Young S.K."/>
            <person name="Zeng Q."/>
            <person name="Gargeya S."/>
            <person name="Fitzgerald M."/>
            <person name="Haas B."/>
            <person name="Abouelleil A."/>
            <person name="Allen A.W."/>
            <person name="Alvarado L."/>
            <person name="Arachchi H.M."/>
            <person name="Berlin A.M."/>
            <person name="Chapman S.B."/>
            <person name="Gainer-Dewar J."/>
            <person name="Goldberg J."/>
            <person name="Griggs A."/>
            <person name="Gujja S."/>
            <person name="Hansen M."/>
            <person name="Howarth C."/>
            <person name="Imamovic A."/>
            <person name="Ireland A."/>
            <person name="Larimer J."/>
            <person name="McCowan C."/>
            <person name="Murphy C."/>
            <person name="Pearson M."/>
            <person name="Poon T.W."/>
            <person name="Priest M."/>
            <person name="Roberts A."/>
            <person name="Saif S."/>
            <person name="Shea T."/>
            <person name="Sisk P."/>
            <person name="Sykes S."/>
            <person name="Wortman J."/>
            <person name="Nusbaum C."/>
            <person name="Birren B."/>
        </authorList>
    </citation>
    <scope>NUCLEOTIDE SEQUENCE [LARGE SCALE GENOMIC DNA]</scope>
    <source>
        <strain evidence="8">A-37</strain>
    </source>
</reference>
<dbReference type="PANTHER" id="PTHR11132">
    <property type="entry name" value="SOLUTE CARRIER FAMILY 35"/>
    <property type="match status" value="1"/>
</dbReference>
<keyword evidence="3 5" id="KW-1133">Transmembrane helix</keyword>
<keyword evidence="2 5" id="KW-0812">Transmembrane</keyword>
<name>A0A182MEX1_9DIPT</name>
<feature type="transmembrane region" description="Helical" evidence="5">
    <location>
        <begin position="20"/>
        <end position="38"/>
    </location>
</feature>
<feature type="domain" description="Sugar phosphate transporter" evidence="6">
    <location>
        <begin position="1"/>
        <end position="187"/>
    </location>
</feature>
<feature type="transmembrane region" description="Helical" evidence="5">
    <location>
        <begin position="155"/>
        <end position="184"/>
    </location>
</feature>